<comment type="catalytic activity">
    <reaction evidence="3">
        <text>L-glutaminyl-[protein] + H2O = L-glutamyl-[protein] + NH4(+)</text>
        <dbReference type="Rhea" id="RHEA:16441"/>
        <dbReference type="Rhea" id="RHEA-COMP:10207"/>
        <dbReference type="Rhea" id="RHEA-COMP:10208"/>
        <dbReference type="ChEBI" id="CHEBI:15377"/>
        <dbReference type="ChEBI" id="CHEBI:28938"/>
        <dbReference type="ChEBI" id="CHEBI:29973"/>
        <dbReference type="ChEBI" id="CHEBI:30011"/>
        <dbReference type="EC" id="3.5.1.44"/>
    </reaction>
</comment>
<dbReference type="Proteomes" id="UP000765338">
    <property type="component" value="Unassembled WGS sequence"/>
</dbReference>
<dbReference type="SUPFAM" id="SSF64438">
    <property type="entry name" value="CNF1/YfiH-like putative cysteine hydrolases"/>
    <property type="match status" value="1"/>
</dbReference>
<dbReference type="CDD" id="cd16352">
    <property type="entry name" value="CheD"/>
    <property type="match status" value="1"/>
</dbReference>
<name>A0ABR5ZT36_9PROT</name>
<evidence type="ECO:0000256" key="3">
    <source>
        <dbReference type="HAMAP-Rule" id="MF_01440"/>
    </source>
</evidence>
<proteinExistence type="inferred from homology"/>
<dbReference type="EC" id="3.5.1.44" evidence="3"/>
<comment type="function">
    <text evidence="3">Probably deamidates glutamine residues to glutamate on methyl-accepting chemotaxis receptors (MCPs), playing an important role in chemotaxis.</text>
</comment>
<dbReference type="HAMAP" id="MF_01440">
    <property type="entry name" value="CheD"/>
    <property type="match status" value="1"/>
</dbReference>
<dbReference type="InterPro" id="IPR011324">
    <property type="entry name" value="Cytotoxic_necrot_fac-like_cat"/>
</dbReference>
<dbReference type="Pfam" id="PF03975">
    <property type="entry name" value="CheD"/>
    <property type="match status" value="1"/>
</dbReference>
<dbReference type="EMBL" id="PDLY01000003">
    <property type="protein sequence ID" value="MBA5727486.1"/>
    <property type="molecule type" value="Genomic_DNA"/>
</dbReference>
<evidence type="ECO:0000256" key="1">
    <source>
        <dbReference type="ARBA" id="ARBA00022500"/>
    </source>
</evidence>
<dbReference type="InterPro" id="IPR038592">
    <property type="entry name" value="CheD-like_sf"/>
</dbReference>
<evidence type="ECO:0000256" key="2">
    <source>
        <dbReference type="ARBA" id="ARBA00022801"/>
    </source>
</evidence>
<reference evidence="4 5" key="1">
    <citation type="submission" date="2017-10" db="EMBL/GenBank/DDBJ databases">
        <authorList>
            <person name="Jakob F."/>
        </authorList>
    </citation>
    <scope>NUCLEOTIDE SEQUENCE [LARGE SCALE GENOMIC DNA]</scope>
    <source>
        <strain evidence="4 5">TMW 2.1889</strain>
    </source>
</reference>
<evidence type="ECO:0000313" key="5">
    <source>
        <dbReference type="Proteomes" id="UP000765338"/>
    </source>
</evidence>
<gene>
    <name evidence="3" type="primary">cheD</name>
    <name evidence="4" type="ORF">CPA56_05765</name>
</gene>
<accession>A0ABR5ZT36</accession>
<dbReference type="InterPro" id="IPR005659">
    <property type="entry name" value="Chemorcpt_Glu_NH3ase_CheD"/>
</dbReference>
<keyword evidence="5" id="KW-1185">Reference proteome</keyword>
<organism evidence="4 5">
    <name type="scientific">Bombella mellum</name>
    <dbReference type="NCBI Taxonomy" id="2039288"/>
    <lineage>
        <taxon>Bacteria</taxon>
        <taxon>Pseudomonadati</taxon>
        <taxon>Pseudomonadota</taxon>
        <taxon>Alphaproteobacteria</taxon>
        <taxon>Acetobacterales</taxon>
        <taxon>Acetobacteraceae</taxon>
        <taxon>Bombella</taxon>
    </lineage>
</organism>
<sequence>MTELLEITTVIQGEIAISDDPGVVFGTLLGSCISVCMYDLQAGVGGMNHFLIPGEDCMGDRDAAAYLYGINAMRGLTEGLVKAGGVRERLQCKAFGGAAVLSIASDIGQENVGFLLDYFQREEIRCVSYSFGGSRVRRIRFWPTTGKVMQNLC</sequence>
<dbReference type="RefSeq" id="WP_182041080.1">
    <property type="nucleotide sequence ID" value="NZ_PDLY01000003.1"/>
</dbReference>
<keyword evidence="2 3" id="KW-0378">Hydrolase</keyword>
<keyword evidence="1 3" id="KW-0145">Chemotaxis</keyword>
<evidence type="ECO:0000313" key="4">
    <source>
        <dbReference type="EMBL" id="MBA5727486.1"/>
    </source>
</evidence>
<protein>
    <recommendedName>
        <fullName evidence="3">Probable chemoreceptor glutamine deamidase CheD</fullName>
        <ecNumber evidence="3">3.5.1.44</ecNumber>
    </recommendedName>
</protein>
<dbReference type="Gene3D" id="3.30.1330.200">
    <property type="match status" value="1"/>
</dbReference>
<dbReference type="PANTHER" id="PTHR35147:SF2">
    <property type="entry name" value="CHEMORECEPTOR GLUTAMINE DEAMIDASE CHED-RELATED"/>
    <property type="match status" value="1"/>
</dbReference>
<comment type="similarity">
    <text evidence="3">Belongs to the CheD family.</text>
</comment>
<dbReference type="PANTHER" id="PTHR35147">
    <property type="entry name" value="CHEMORECEPTOR GLUTAMINE DEAMIDASE CHED-RELATED"/>
    <property type="match status" value="1"/>
</dbReference>
<comment type="caution">
    <text evidence="4">The sequence shown here is derived from an EMBL/GenBank/DDBJ whole genome shotgun (WGS) entry which is preliminary data.</text>
</comment>